<protein>
    <submittedName>
        <fullName evidence="2">Uncharacterized protein</fullName>
    </submittedName>
</protein>
<dbReference type="RefSeq" id="WP_284014797.1">
    <property type="nucleotide sequence ID" value="NZ_CP126157.1"/>
</dbReference>
<accession>A0ABD5XWC4</accession>
<comment type="caution">
    <text evidence="2">The sequence shown here is derived from an EMBL/GenBank/DDBJ whole genome shotgun (WGS) entry which is preliminary data.</text>
</comment>
<proteinExistence type="predicted"/>
<reference evidence="3" key="2">
    <citation type="journal article" date="2019" name="Int. J. Syst. Evol. Microbiol.">
        <title>The Global Catalogue of Microorganisms (GCM) 10K type strain sequencing project: providing services to taxonomists for standard genome sequencing and annotation.</title>
        <authorList>
            <consortium name="The Broad Institute Genomics Platform"/>
            <consortium name="The Broad Institute Genome Sequencing Center for Infectious Disease"/>
            <person name="Wu L."/>
            <person name="Ma J."/>
        </authorList>
    </citation>
    <scope>NUCLEOTIDE SEQUENCE [LARGE SCALE GENOMIC DNA]</scope>
    <source>
        <strain evidence="3">DT92</strain>
    </source>
</reference>
<dbReference type="EMBL" id="JBHSZG010000002">
    <property type="protein sequence ID" value="MFC7137613.1"/>
    <property type="molecule type" value="Genomic_DNA"/>
</dbReference>
<keyword evidence="3" id="KW-1185">Reference proteome</keyword>
<dbReference type="Proteomes" id="UP001596368">
    <property type="component" value="Unassembled WGS sequence"/>
</dbReference>
<evidence type="ECO:0000313" key="3">
    <source>
        <dbReference type="Proteomes" id="UP001596368"/>
    </source>
</evidence>
<sequence>MYRRNILAAAALAVTAGCGAIGGSSNPAGTIEAEVVENPPAGITPTPYSNVDHEKYRTVVNDVVSKYEQNNSANYAQVEYYPKEKKSVLDEYESLAISGDSAYISYQEYTVQIVVTVYQ</sequence>
<dbReference type="EMBL" id="JBHSZG010000002">
    <property type="protein sequence ID" value="MFC7137786.1"/>
    <property type="molecule type" value="Genomic_DNA"/>
</dbReference>
<dbReference type="GeneID" id="81123561"/>
<evidence type="ECO:0000313" key="1">
    <source>
        <dbReference type="EMBL" id="MFC7137613.1"/>
    </source>
</evidence>
<reference evidence="2" key="1">
    <citation type="journal article" date="2014" name="Int. J. Syst. Evol. Microbiol.">
        <title>Complete genome sequence of Corynebacterium casei LMG S-19264T (=DSM 44701T), isolated from a smear-ripened cheese.</title>
        <authorList>
            <consortium name="US DOE Joint Genome Institute (JGI-PGF)"/>
            <person name="Walter F."/>
            <person name="Albersmeier A."/>
            <person name="Kalinowski J."/>
            <person name="Ruckert C."/>
        </authorList>
    </citation>
    <scope>NUCLEOTIDE SEQUENCE [LARGE SCALE GENOMIC DNA]</scope>
    <source>
        <strain evidence="2">NBRC 112578</strain>
    </source>
</reference>
<organism evidence="2 3">
    <name type="scientific">Halobaculum litoreum</name>
    <dbReference type="NCBI Taxonomy" id="3031998"/>
    <lineage>
        <taxon>Archaea</taxon>
        <taxon>Methanobacteriati</taxon>
        <taxon>Methanobacteriota</taxon>
        <taxon>Stenosarchaea group</taxon>
        <taxon>Halobacteria</taxon>
        <taxon>Halobacteriales</taxon>
        <taxon>Haloferacaceae</taxon>
        <taxon>Halobaculum</taxon>
    </lineage>
</organism>
<dbReference type="PROSITE" id="PS51257">
    <property type="entry name" value="PROKAR_LIPOPROTEIN"/>
    <property type="match status" value="1"/>
</dbReference>
<reference evidence="2" key="3">
    <citation type="submission" date="2024-09" db="EMBL/GenBank/DDBJ databases">
        <authorList>
            <person name="Sun Q."/>
        </authorList>
    </citation>
    <scope>NUCLEOTIDE SEQUENCE</scope>
    <source>
        <strain evidence="2">NBRC 112578</strain>
    </source>
</reference>
<name>A0ABD5XWC4_9EURY</name>
<dbReference type="AlphaFoldDB" id="A0ABD5XWC4"/>
<gene>
    <name evidence="1" type="ORF">ACFQRB_16470</name>
    <name evidence="2" type="ORF">ACFQRB_17600</name>
</gene>
<evidence type="ECO:0000313" key="2">
    <source>
        <dbReference type="EMBL" id="MFC7137786.1"/>
    </source>
</evidence>